<sequence>MDRWEEGRELPELTPDKEIGDSEVDKRKRIHIRPVGASCSDEGHAMETETCYPSVHSGGSVDQPCRTSSFSDRRSIIEKMDEEDARHALEVMRRIDRDEATLVSFEDVFSKFGAGNLLNAP</sequence>
<reference evidence="3" key="1">
    <citation type="submission" date="2019-02" db="EMBL/GenBank/DDBJ databases">
        <authorList>
            <person name="Gruber-Vodicka R. H."/>
            <person name="Seah K. B. B."/>
        </authorList>
    </citation>
    <scope>NUCLEOTIDE SEQUENCE</scope>
    <source>
        <strain evidence="4">BECK_S127</strain>
        <strain evidence="3">BECK_S1320</strain>
        <strain evidence="2">BECK_S1321</strain>
    </source>
</reference>
<organism evidence="3">
    <name type="scientific">Candidatus Kentrum sp. SD</name>
    <dbReference type="NCBI Taxonomy" id="2126332"/>
    <lineage>
        <taxon>Bacteria</taxon>
        <taxon>Pseudomonadati</taxon>
        <taxon>Pseudomonadota</taxon>
        <taxon>Gammaproteobacteria</taxon>
        <taxon>Candidatus Kentrum</taxon>
    </lineage>
</organism>
<evidence type="ECO:0000313" key="2">
    <source>
        <dbReference type="EMBL" id="VFK41822.1"/>
    </source>
</evidence>
<gene>
    <name evidence="4" type="ORF">BECKSD772D_GA0070982_11043</name>
    <name evidence="3" type="ORF">BECKSD772E_GA0070983_11042</name>
    <name evidence="2" type="ORF">BECKSD772F_GA0070984_11062</name>
</gene>
<dbReference type="EMBL" id="CAADHB010000104">
    <property type="protein sequence ID" value="VFK80337.1"/>
    <property type="molecule type" value="Genomic_DNA"/>
</dbReference>
<accession>A0A450Z1P8</accession>
<dbReference type="AlphaFoldDB" id="A0A450Z1P8"/>
<dbReference type="EMBL" id="CAADFU010000104">
    <property type="protein sequence ID" value="VFK47726.1"/>
    <property type="molecule type" value="Genomic_DNA"/>
</dbReference>
<dbReference type="EMBL" id="CAADFR010000106">
    <property type="protein sequence ID" value="VFK41822.1"/>
    <property type="molecule type" value="Genomic_DNA"/>
</dbReference>
<feature type="region of interest" description="Disordered" evidence="1">
    <location>
        <begin position="50"/>
        <end position="69"/>
    </location>
</feature>
<name>A0A450Z1P8_9GAMM</name>
<protein>
    <submittedName>
        <fullName evidence="3">Uncharacterized protein</fullName>
    </submittedName>
</protein>
<evidence type="ECO:0000313" key="4">
    <source>
        <dbReference type="EMBL" id="VFK80337.1"/>
    </source>
</evidence>
<proteinExistence type="predicted"/>
<evidence type="ECO:0000256" key="1">
    <source>
        <dbReference type="SAM" id="MobiDB-lite"/>
    </source>
</evidence>
<feature type="region of interest" description="Disordered" evidence="1">
    <location>
        <begin position="1"/>
        <end position="25"/>
    </location>
</feature>
<evidence type="ECO:0000313" key="3">
    <source>
        <dbReference type="EMBL" id="VFK47726.1"/>
    </source>
</evidence>